<protein>
    <submittedName>
        <fullName evidence="1">Uncharacterized protein</fullName>
    </submittedName>
</protein>
<comment type="caution">
    <text evidence="1">The sequence shown here is derived from an EMBL/GenBank/DDBJ whole genome shotgun (WGS) entry which is preliminary data.</text>
</comment>
<proteinExistence type="predicted"/>
<evidence type="ECO:0000313" key="2">
    <source>
        <dbReference type="Proteomes" id="UP000828390"/>
    </source>
</evidence>
<accession>A0A9D4BZC9</accession>
<dbReference type="EMBL" id="JAIWYP010000014">
    <property type="protein sequence ID" value="KAH3713822.1"/>
    <property type="molecule type" value="Genomic_DNA"/>
</dbReference>
<dbReference type="AlphaFoldDB" id="A0A9D4BZC9"/>
<evidence type="ECO:0000313" key="1">
    <source>
        <dbReference type="EMBL" id="KAH3713822.1"/>
    </source>
</evidence>
<gene>
    <name evidence="1" type="ORF">DPMN_073623</name>
</gene>
<name>A0A9D4BZC9_DREPO</name>
<dbReference type="Proteomes" id="UP000828390">
    <property type="component" value="Unassembled WGS sequence"/>
</dbReference>
<sequence length="95" mass="10212">MFCSYESQSGPASCLSSQDQMSCGLKVLLGMSTELSMVKQTRDAIFTTVRPLVRGTIAHLGTIEEMHGERFATANDCATKLRDGKNTIAVIAILG</sequence>
<reference evidence="1" key="2">
    <citation type="submission" date="2020-11" db="EMBL/GenBank/DDBJ databases">
        <authorList>
            <person name="McCartney M.A."/>
            <person name="Auch B."/>
            <person name="Kono T."/>
            <person name="Mallez S."/>
            <person name="Becker A."/>
            <person name="Gohl D.M."/>
            <person name="Silverstein K.A.T."/>
            <person name="Koren S."/>
            <person name="Bechman K.B."/>
            <person name="Herman A."/>
            <person name="Abrahante J.E."/>
            <person name="Garbe J."/>
        </authorList>
    </citation>
    <scope>NUCLEOTIDE SEQUENCE</scope>
    <source>
        <strain evidence="1">Duluth1</strain>
        <tissue evidence="1">Whole animal</tissue>
    </source>
</reference>
<keyword evidence="2" id="KW-1185">Reference proteome</keyword>
<organism evidence="1 2">
    <name type="scientific">Dreissena polymorpha</name>
    <name type="common">Zebra mussel</name>
    <name type="synonym">Mytilus polymorpha</name>
    <dbReference type="NCBI Taxonomy" id="45954"/>
    <lineage>
        <taxon>Eukaryota</taxon>
        <taxon>Metazoa</taxon>
        <taxon>Spiralia</taxon>
        <taxon>Lophotrochozoa</taxon>
        <taxon>Mollusca</taxon>
        <taxon>Bivalvia</taxon>
        <taxon>Autobranchia</taxon>
        <taxon>Heteroconchia</taxon>
        <taxon>Euheterodonta</taxon>
        <taxon>Imparidentia</taxon>
        <taxon>Neoheterodontei</taxon>
        <taxon>Myida</taxon>
        <taxon>Dreissenoidea</taxon>
        <taxon>Dreissenidae</taxon>
        <taxon>Dreissena</taxon>
    </lineage>
</organism>
<reference evidence="1" key="1">
    <citation type="journal article" date="2019" name="bioRxiv">
        <title>The Genome of the Zebra Mussel, Dreissena polymorpha: A Resource for Invasive Species Research.</title>
        <authorList>
            <person name="McCartney M.A."/>
            <person name="Auch B."/>
            <person name="Kono T."/>
            <person name="Mallez S."/>
            <person name="Zhang Y."/>
            <person name="Obille A."/>
            <person name="Becker A."/>
            <person name="Abrahante J.E."/>
            <person name="Garbe J."/>
            <person name="Badalamenti J.P."/>
            <person name="Herman A."/>
            <person name="Mangelson H."/>
            <person name="Liachko I."/>
            <person name="Sullivan S."/>
            <person name="Sone E.D."/>
            <person name="Koren S."/>
            <person name="Silverstein K.A.T."/>
            <person name="Beckman K.B."/>
            <person name="Gohl D.M."/>
        </authorList>
    </citation>
    <scope>NUCLEOTIDE SEQUENCE</scope>
    <source>
        <strain evidence="1">Duluth1</strain>
        <tissue evidence="1">Whole animal</tissue>
    </source>
</reference>